<dbReference type="Proteomes" id="UP000199400">
    <property type="component" value="Unassembled WGS sequence"/>
</dbReference>
<organism evidence="1 2">
    <name type="scientific">Nannocystis exedens</name>
    <dbReference type="NCBI Taxonomy" id="54"/>
    <lineage>
        <taxon>Bacteria</taxon>
        <taxon>Pseudomonadati</taxon>
        <taxon>Myxococcota</taxon>
        <taxon>Polyangia</taxon>
        <taxon>Nannocystales</taxon>
        <taxon>Nannocystaceae</taxon>
        <taxon>Nannocystis</taxon>
    </lineage>
</organism>
<dbReference type="AlphaFoldDB" id="A0A1I2J911"/>
<dbReference type="EMBL" id="FOMX01000148">
    <property type="protein sequence ID" value="SFF50323.1"/>
    <property type="molecule type" value="Genomic_DNA"/>
</dbReference>
<evidence type="ECO:0000313" key="1">
    <source>
        <dbReference type="EMBL" id="SFF50323.1"/>
    </source>
</evidence>
<protein>
    <submittedName>
        <fullName evidence="1">Uncharacterized protein</fullName>
    </submittedName>
</protein>
<gene>
    <name evidence="1" type="ORF">SAMN02745121_09214</name>
</gene>
<sequence length="68" mass="7415">MIFPPGSIYLRIAGTVSGTPEPFGENGSYDEVYPISNFVFGTLDNGVLEISHADQDLLGSWSFTARFL</sequence>
<keyword evidence="2" id="KW-1185">Reference proteome</keyword>
<evidence type="ECO:0000313" key="2">
    <source>
        <dbReference type="Proteomes" id="UP000199400"/>
    </source>
</evidence>
<proteinExistence type="predicted"/>
<reference evidence="2" key="1">
    <citation type="submission" date="2016-10" db="EMBL/GenBank/DDBJ databases">
        <authorList>
            <person name="Varghese N."/>
            <person name="Submissions S."/>
        </authorList>
    </citation>
    <scope>NUCLEOTIDE SEQUENCE [LARGE SCALE GENOMIC DNA]</scope>
    <source>
        <strain evidence="2">ATCC 25963</strain>
    </source>
</reference>
<dbReference type="RefSeq" id="WP_100793623.1">
    <property type="nucleotide sequence ID" value="NZ_FOMX01000148.1"/>
</dbReference>
<name>A0A1I2J911_9BACT</name>
<accession>A0A1I2J911</accession>